<dbReference type="Proteomes" id="UP001157006">
    <property type="component" value="Chromosome 4"/>
</dbReference>
<name>A0AAV1AM43_VICFA</name>
<gene>
    <name evidence="1" type="ORF">VFH_IV140640</name>
</gene>
<dbReference type="AlphaFoldDB" id="A0AAV1AM43"/>
<protein>
    <submittedName>
        <fullName evidence="1">Uncharacterized protein</fullName>
    </submittedName>
</protein>
<keyword evidence="2" id="KW-1185">Reference proteome</keyword>
<evidence type="ECO:0000313" key="1">
    <source>
        <dbReference type="EMBL" id="CAI8609587.1"/>
    </source>
</evidence>
<sequence length="97" mass="11384">MRQERKPKHKKVMPTEGPRNIVYCVHLFQKFQHVVMERWEDMFLNQVVILNLILIASDSTNNTSQLLNLQTYLFQDPFAISKLLAVKILVTETKSIL</sequence>
<proteinExistence type="predicted"/>
<reference evidence="1 2" key="1">
    <citation type="submission" date="2023-01" db="EMBL/GenBank/DDBJ databases">
        <authorList>
            <person name="Kreplak J."/>
        </authorList>
    </citation>
    <scope>NUCLEOTIDE SEQUENCE [LARGE SCALE GENOMIC DNA]</scope>
</reference>
<evidence type="ECO:0000313" key="2">
    <source>
        <dbReference type="Proteomes" id="UP001157006"/>
    </source>
</evidence>
<accession>A0AAV1AM43</accession>
<organism evidence="1 2">
    <name type="scientific">Vicia faba</name>
    <name type="common">Broad bean</name>
    <name type="synonym">Faba vulgaris</name>
    <dbReference type="NCBI Taxonomy" id="3906"/>
    <lineage>
        <taxon>Eukaryota</taxon>
        <taxon>Viridiplantae</taxon>
        <taxon>Streptophyta</taxon>
        <taxon>Embryophyta</taxon>
        <taxon>Tracheophyta</taxon>
        <taxon>Spermatophyta</taxon>
        <taxon>Magnoliopsida</taxon>
        <taxon>eudicotyledons</taxon>
        <taxon>Gunneridae</taxon>
        <taxon>Pentapetalae</taxon>
        <taxon>rosids</taxon>
        <taxon>fabids</taxon>
        <taxon>Fabales</taxon>
        <taxon>Fabaceae</taxon>
        <taxon>Papilionoideae</taxon>
        <taxon>50 kb inversion clade</taxon>
        <taxon>NPAAA clade</taxon>
        <taxon>Hologalegina</taxon>
        <taxon>IRL clade</taxon>
        <taxon>Fabeae</taxon>
        <taxon>Vicia</taxon>
    </lineage>
</organism>
<dbReference type="EMBL" id="OX451739">
    <property type="protein sequence ID" value="CAI8609587.1"/>
    <property type="molecule type" value="Genomic_DNA"/>
</dbReference>